<dbReference type="FunFam" id="2.60.120.1440:FF:000001">
    <property type="entry name" value="Putative anti-sigma factor"/>
    <property type="match status" value="1"/>
</dbReference>
<evidence type="ECO:0000313" key="4">
    <source>
        <dbReference type="EMBL" id="TDX00309.1"/>
    </source>
</evidence>
<dbReference type="AlphaFoldDB" id="A0A4R8DQT7"/>
<keyword evidence="1" id="KW-0472">Membrane</keyword>
<evidence type="ECO:0000313" key="5">
    <source>
        <dbReference type="Proteomes" id="UP000294498"/>
    </source>
</evidence>
<protein>
    <submittedName>
        <fullName evidence="4">FecR family protein</fullName>
    </submittedName>
</protein>
<dbReference type="EMBL" id="SODV01000001">
    <property type="protein sequence ID" value="TDX00309.1"/>
    <property type="molecule type" value="Genomic_DNA"/>
</dbReference>
<proteinExistence type="predicted"/>
<gene>
    <name evidence="4" type="ORF">EDB95_1330</name>
</gene>
<dbReference type="Proteomes" id="UP000294498">
    <property type="component" value="Unassembled WGS sequence"/>
</dbReference>
<comment type="caution">
    <text evidence="4">The sequence shown here is derived from an EMBL/GenBank/DDBJ whole genome shotgun (WGS) entry which is preliminary data.</text>
</comment>
<evidence type="ECO:0000259" key="2">
    <source>
        <dbReference type="Pfam" id="PF04773"/>
    </source>
</evidence>
<dbReference type="Gene3D" id="2.60.120.1440">
    <property type="match status" value="1"/>
</dbReference>
<accession>A0A4R8DQT7</accession>
<evidence type="ECO:0000259" key="3">
    <source>
        <dbReference type="Pfam" id="PF16344"/>
    </source>
</evidence>
<dbReference type="InterPro" id="IPR006860">
    <property type="entry name" value="FecR"/>
</dbReference>
<feature type="transmembrane region" description="Helical" evidence="1">
    <location>
        <begin position="56"/>
        <end position="75"/>
    </location>
</feature>
<feature type="domain" description="FecR protein" evidence="2">
    <location>
        <begin position="150"/>
        <end position="245"/>
    </location>
</feature>
<name>A0A4R8DQT7_9BACT</name>
<dbReference type="Pfam" id="PF04773">
    <property type="entry name" value="FecR"/>
    <property type="match status" value="1"/>
</dbReference>
<dbReference type="GO" id="GO:0016989">
    <property type="term" value="F:sigma factor antagonist activity"/>
    <property type="evidence" value="ECO:0007669"/>
    <property type="project" value="TreeGrafter"/>
</dbReference>
<dbReference type="Pfam" id="PF16344">
    <property type="entry name" value="FecR_C"/>
    <property type="match status" value="1"/>
</dbReference>
<dbReference type="RefSeq" id="WP_133991757.1">
    <property type="nucleotide sequence ID" value="NZ_SODV01000001.1"/>
</dbReference>
<dbReference type="PANTHER" id="PTHR30273:SF2">
    <property type="entry name" value="PROTEIN FECR"/>
    <property type="match status" value="1"/>
</dbReference>
<dbReference type="PANTHER" id="PTHR30273">
    <property type="entry name" value="PERIPLASMIC SIGNAL SENSOR AND SIGMA FACTOR ACTIVATOR FECR-RELATED"/>
    <property type="match status" value="1"/>
</dbReference>
<dbReference type="OrthoDB" id="622631at2"/>
<keyword evidence="1" id="KW-1133">Transmembrane helix</keyword>
<keyword evidence="1" id="KW-0812">Transmembrane</keyword>
<keyword evidence="5" id="KW-1185">Reference proteome</keyword>
<dbReference type="InterPro" id="IPR032508">
    <property type="entry name" value="FecR_C"/>
</dbReference>
<organism evidence="4 5">
    <name type="scientific">Dinghuibacter silviterrae</name>
    <dbReference type="NCBI Taxonomy" id="1539049"/>
    <lineage>
        <taxon>Bacteria</taxon>
        <taxon>Pseudomonadati</taxon>
        <taxon>Bacteroidota</taxon>
        <taxon>Chitinophagia</taxon>
        <taxon>Chitinophagales</taxon>
        <taxon>Chitinophagaceae</taxon>
        <taxon>Dinghuibacter</taxon>
    </lineage>
</organism>
<feature type="domain" description="Protein FecR C-terminal" evidence="3">
    <location>
        <begin position="288"/>
        <end position="355"/>
    </location>
</feature>
<dbReference type="InterPro" id="IPR012373">
    <property type="entry name" value="Ferrdict_sens_TM"/>
</dbReference>
<evidence type="ECO:0000256" key="1">
    <source>
        <dbReference type="SAM" id="Phobius"/>
    </source>
</evidence>
<sequence length="357" mass="39758">MRKKQHYDTLVRRYLDNQASDEELEVFFDLLKKGELKSHLDRALGVTPARSHRGRWLAVAASLVGVLLVTGWWYGHRVPSKPVLAHESRFGNDVAPGRNHAVLTMAGGKVIDLDSGASVALQGGARLQRRGAGAWIFHPGVGDAEPVYNTITAPPGGQFPFVLEDGTKIWLNAASSLRFPTEFRGRSREVTLDGEAYFEVAPNARMDFRVNARGMQVQVLGTHFNVNAYADESSIRTTLLSGSVRIVQDKTRALLQPGEQARLQPDGTLKTVRDPDVVDVAMAWRNGYFSFEEDDIRTVMRQISRWYDVTVHYEGAPPTAIFGGDIERDLSLVQVLKLLEKSQVHFRLQGRTLTVLP</sequence>
<dbReference type="Gene3D" id="3.55.50.30">
    <property type="match status" value="1"/>
</dbReference>
<reference evidence="4 5" key="1">
    <citation type="submission" date="2019-03" db="EMBL/GenBank/DDBJ databases">
        <title>Genomic Encyclopedia of Type Strains, Phase IV (KMG-IV): sequencing the most valuable type-strain genomes for metagenomic binning, comparative biology and taxonomic classification.</title>
        <authorList>
            <person name="Goeker M."/>
        </authorList>
    </citation>
    <scope>NUCLEOTIDE SEQUENCE [LARGE SCALE GENOMIC DNA]</scope>
    <source>
        <strain evidence="4 5">DSM 100059</strain>
    </source>
</reference>